<dbReference type="InterPro" id="IPR001412">
    <property type="entry name" value="aa-tRNA-synth_I_CS"/>
</dbReference>
<dbReference type="EC" id="6.1.1.19" evidence="2"/>
<evidence type="ECO:0000259" key="12">
    <source>
        <dbReference type="SMART" id="SM01016"/>
    </source>
</evidence>
<keyword evidence="5 10" id="KW-0067">ATP-binding</keyword>
<keyword evidence="3 10" id="KW-0436">Ligase</keyword>
<keyword evidence="6 10" id="KW-0648">Protein biosynthesis</keyword>
<keyword evidence="4 10" id="KW-0547">Nucleotide-binding</keyword>
<reference evidence="13 14" key="1">
    <citation type="journal article" date="2014" name="Nat. Commun.">
        <title>Klebsormidium flaccidum genome reveals primary factors for plant terrestrial adaptation.</title>
        <authorList>
            <person name="Hori K."/>
            <person name="Maruyama F."/>
            <person name="Fujisawa T."/>
            <person name="Togashi T."/>
            <person name="Yamamoto N."/>
            <person name="Seo M."/>
            <person name="Sato S."/>
            <person name="Yamada T."/>
            <person name="Mori H."/>
            <person name="Tajima N."/>
            <person name="Moriyama T."/>
            <person name="Ikeuchi M."/>
            <person name="Watanabe M."/>
            <person name="Wada H."/>
            <person name="Kobayashi K."/>
            <person name="Saito M."/>
            <person name="Masuda T."/>
            <person name="Sasaki-Sekimoto Y."/>
            <person name="Mashiguchi K."/>
            <person name="Awai K."/>
            <person name="Shimojima M."/>
            <person name="Masuda S."/>
            <person name="Iwai M."/>
            <person name="Nobusawa T."/>
            <person name="Narise T."/>
            <person name="Kondo S."/>
            <person name="Saito H."/>
            <person name="Sato R."/>
            <person name="Murakawa M."/>
            <person name="Ihara Y."/>
            <person name="Oshima-Yamada Y."/>
            <person name="Ohtaka K."/>
            <person name="Satoh M."/>
            <person name="Sonobe K."/>
            <person name="Ishii M."/>
            <person name="Ohtani R."/>
            <person name="Kanamori-Sato M."/>
            <person name="Honoki R."/>
            <person name="Miyazaki D."/>
            <person name="Mochizuki H."/>
            <person name="Umetsu J."/>
            <person name="Higashi K."/>
            <person name="Shibata D."/>
            <person name="Kamiya Y."/>
            <person name="Sato N."/>
            <person name="Nakamura Y."/>
            <person name="Tabata S."/>
            <person name="Ida S."/>
            <person name="Kurokawa K."/>
            <person name="Ohta H."/>
        </authorList>
    </citation>
    <scope>NUCLEOTIDE SEQUENCE [LARGE SCALE GENOMIC DNA]</scope>
    <source>
        <strain evidence="13 14">NIES-2285</strain>
    </source>
</reference>
<dbReference type="PANTHER" id="PTHR11956">
    <property type="entry name" value="ARGINYL-TRNA SYNTHETASE"/>
    <property type="match status" value="1"/>
</dbReference>
<dbReference type="InterPro" id="IPR008909">
    <property type="entry name" value="DALR_anticod-bd"/>
</dbReference>
<dbReference type="FunFam" id="3.30.1360.70:FF:000002">
    <property type="entry name" value="arginine--tRNA ligase, cytoplasmic"/>
    <property type="match status" value="1"/>
</dbReference>
<dbReference type="Pfam" id="PF05746">
    <property type="entry name" value="DALR_1"/>
    <property type="match status" value="1"/>
</dbReference>
<dbReference type="InterPro" id="IPR035684">
    <property type="entry name" value="ArgRS_core"/>
</dbReference>
<dbReference type="HAMAP" id="MF_00123">
    <property type="entry name" value="Arg_tRNA_synth"/>
    <property type="match status" value="1"/>
</dbReference>
<dbReference type="InterPro" id="IPR036695">
    <property type="entry name" value="Arg-tRNA-synth_N_sf"/>
</dbReference>
<dbReference type="Pfam" id="PF03485">
    <property type="entry name" value="Arg_tRNA_synt_N"/>
    <property type="match status" value="1"/>
</dbReference>
<gene>
    <name evidence="13" type="ORF">KFL_000290070</name>
</gene>
<feature type="domain" description="DALR anticodon binding" evidence="11">
    <location>
        <begin position="580"/>
        <end position="695"/>
    </location>
</feature>
<evidence type="ECO:0000313" key="13">
    <source>
        <dbReference type="EMBL" id="GAQ79358.1"/>
    </source>
</evidence>
<dbReference type="GO" id="GO:0048608">
    <property type="term" value="P:reproductive structure development"/>
    <property type="evidence" value="ECO:0007669"/>
    <property type="project" value="UniProtKB-ARBA"/>
</dbReference>
<evidence type="ECO:0000313" key="14">
    <source>
        <dbReference type="Proteomes" id="UP000054558"/>
    </source>
</evidence>
<sequence length="695" mass="77181">MPSASCLKSVGSLSQCPLATQVSATIKQSRSVTILKHHATLDSTLCKAGTPSFFGVPLEGSKAFLPQRKLHTSTAVQCAMVEAETKEALSKLTVDDAMEPSAPSVSLGSVKAQVAALFGEALKRGFPEEAPSPQVAACNNPKFGDYQCNNAMSLFAKVKGKGEFKNPRAVGEAIQKALPESPMVASTSIAGPGFVNLKLSTEWMEQRLLNVLKDGMATWAPLLPYKRVVVDFSSPNIAKEMHVGHLRSTIIGDSIARMIEYTGVDVLRRNHVGDWGTQFGMLIQYLFDEAGGADALTDIEHKIGDLQVFYKASKKRFDEDPDFKERSQQAVVKLQSGDPVHRKAWEKICDISRKEFEAVYQRLDVKLEERGESFYNPHIPAVLKMLDDKGLTTISDGATCIFFPGQKDPLMVRKSDGGYNYASTDMTAMWYRLNEEKADWVIYVTDVGQSNHFKSVFKAAQMAGWIPEESKDKDALPPTPRVDHVGFGLVLGDDGKRFRTRSSEVVRLVDLLDEAKLRCKQQMVERGREEDFGAEETEHAAAAVGYGAVKYADLQQNRLTNYTFSFDRMLELKGNTAVYLLYALARIFAIIRKSGKSIDDLKQTARIELAHEKELQLGLHLLRFSEVVEQAIIELSPNGVCEFLYDLSEKFNEFYAECRVVNSPEESSRLLLCAVTAEVMQQGFKLLGIQPLQRL</sequence>
<dbReference type="CDD" id="cd00671">
    <property type="entry name" value="ArgRS_core"/>
    <property type="match status" value="1"/>
</dbReference>
<proteinExistence type="inferred from homology"/>
<dbReference type="OrthoDB" id="68056at2759"/>
<dbReference type="GO" id="GO:0004814">
    <property type="term" value="F:arginine-tRNA ligase activity"/>
    <property type="evidence" value="ECO:0000318"/>
    <property type="project" value="GO_Central"/>
</dbReference>
<dbReference type="GO" id="GO:0005737">
    <property type="term" value="C:cytoplasm"/>
    <property type="evidence" value="ECO:0007669"/>
    <property type="project" value="InterPro"/>
</dbReference>
<dbReference type="EMBL" id="DF236978">
    <property type="protein sequence ID" value="GAQ79358.1"/>
    <property type="molecule type" value="Genomic_DNA"/>
</dbReference>
<dbReference type="SUPFAM" id="SSF52374">
    <property type="entry name" value="Nucleotidylyl transferase"/>
    <property type="match status" value="1"/>
</dbReference>
<dbReference type="PROSITE" id="PS00178">
    <property type="entry name" value="AA_TRNA_LIGASE_I"/>
    <property type="match status" value="1"/>
</dbReference>
<comment type="catalytic activity">
    <reaction evidence="9">
        <text>tRNA(Arg) + L-arginine + ATP = L-arginyl-tRNA(Arg) + AMP + diphosphate</text>
        <dbReference type="Rhea" id="RHEA:20301"/>
        <dbReference type="Rhea" id="RHEA-COMP:9658"/>
        <dbReference type="Rhea" id="RHEA-COMP:9673"/>
        <dbReference type="ChEBI" id="CHEBI:30616"/>
        <dbReference type="ChEBI" id="CHEBI:32682"/>
        <dbReference type="ChEBI" id="CHEBI:33019"/>
        <dbReference type="ChEBI" id="CHEBI:78442"/>
        <dbReference type="ChEBI" id="CHEBI:78513"/>
        <dbReference type="ChEBI" id="CHEBI:456215"/>
        <dbReference type="EC" id="6.1.1.19"/>
    </reaction>
</comment>
<dbReference type="PRINTS" id="PR01038">
    <property type="entry name" value="TRNASYNTHARG"/>
</dbReference>
<dbReference type="Gene3D" id="3.30.1360.70">
    <property type="entry name" value="Arginyl tRNA synthetase N-terminal domain"/>
    <property type="match status" value="1"/>
</dbReference>
<evidence type="ECO:0000256" key="7">
    <source>
        <dbReference type="ARBA" id="ARBA00023146"/>
    </source>
</evidence>
<evidence type="ECO:0000256" key="2">
    <source>
        <dbReference type="ARBA" id="ARBA00012837"/>
    </source>
</evidence>
<evidence type="ECO:0000256" key="5">
    <source>
        <dbReference type="ARBA" id="ARBA00022840"/>
    </source>
</evidence>
<dbReference type="OMA" id="NKPLHLG"/>
<evidence type="ECO:0000256" key="8">
    <source>
        <dbReference type="ARBA" id="ARBA00033033"/>
    </source>
</evidence>
<dbReference type="FunFam" id="3.40.50.620:FF:000096">
    <property type="entry name" value="Arginine--tRNA ligase chloroplastic/mitochondrial"/>
    <property type="match status" value="1"/>
</dbReference>
<name>A0A1Y1HU40_KLENI</name>
<dbReference type="InterPro" id="IPR009080">
    <property type="entry name" value="tRNAsynth_Ia_anticodon-bd"/>
</dbReference>
<protein>
    <recommendedName>
        <fullName evidence="2">arginine--tRNA ligase</fullName>
        <ecNumber evidence="2">6.1.1.19</ecNumber>
    </recommendedName>
    <alternativeName>
        <fullName evidence="8">Arginyl-tRNA synthetase</fullName>
    </alternativeName>
</protein>
<dbReference type="SUPFAM" id="SSF47323">
    <property type="entry name" value="Anticodon-binding domain of a subclass of class I aminoacyl-tRNA synthetases"/>
    <property type="match status" value="1"/>
</dbReference>
<dbReference type="AlphaFoldDB" id="A0A1Y1HU40"/>
<evidence type="ECO:0000256" key="9">
    <source>
        <dbReference type="ARBA" id="ARBA00049339"/>
    </source>
</evidence>
<dbReference type="Proteomes" id="UP000054558">
    <property type="component" value="Unassembled WGS sequence"/>
</dbReference>
<dbReference type="SMART" id="SM00836">
    <property type="entry name" value="DALR_1"/>
    <property type="match status" value="1"/>
</dbReference>
<dbReference type="FunFam" id="1.10.730.10:FF:000006">
    <property type="entry name" value="Arginyl-tRNA synthetase 2, mitochondrial"/>
    <property type="match status" value="1"/>
</dbReference>
<accession>A0A1Y1HU40</accession>
<dbReference type="GO" id="GO:0006420">
    <property type="term" value="P:arginyl-tRNA aminoacylation"/>
    <property type="evidence" value="ECO:0000318"/>
    <property type="project" value="GO_Central"/>
</dbReference>
<dbReference type="PANTHER" id="PTHR11956:SF5">
    <property type="entry name" value="ARGININE--TRNA LIGASE, CYTOPLASMIC"/>
    <property type="match status" value="1"/>
</dbReference>
<dbReference type="Gene3D" id="1.10.730.10">
    <property type="entry name" value="Isoleucyl-tRNA Synthetase, Domain 1"/>
    <property type="match status" value="1"/>
</dbReference>
<evidence type="ECO:0000256" key="4">
    <source>
        <dbReference type="ARBA" id="ARBA00022741"/>
    </source>
</evidence>
<dbReference type="InterPro" id="IPR014729">
    <property type="entry name" value="Rossmann-like_a/b/a_fold"/>
</dbReference>
<dbReference type="SUPFAM" id="SSF55190">
    <property type="entry name" value="Arginyl-tRNA synthetase (ArgRS), N-terminal 'additional' domain"/>
    <property type="match status" value="1"/>
</dbReference>
<dbReference type="InterPro" id="IPR001278">
    <property type="entry name" value="Arg-tRNA-ligase"/>
</dbReference>
<organism evidence="13 14">
    <name type="scientific">Klebsormidium nitens</name>
    <name type="common">Green alga</name>
    <name type="synonym">Ulothrix nitens</name>
    <dbReference type="NCBI Taxonomy" id="105231"/>
    <lineage>
        <taxon>Eukaryota</taxon>
        <taxon>Viridiplantae</taxon>
        <taxon>Streptophyta</taxon>
        <taxon>Klebsormidiophyceae</taxon>
        <taxon>Klebsormidiales</taxon>
        <taxon>Klebsormidiaceae</taxon>
        <taxon>Klebsormidium</taxon>
    </lineage>
</organism>
<dbReference type="GO" id="GO:0005524">
    <property type="term" value="F:ATP binding"/>
    <property type="evidence" value="ECO:0007669"/>
    <property type="project" value="UniProtKB-KW"/>
</dbReference>
<dbReference type="SMART" id="SM01016">
    <property type="entry name" value="Arg_tRNA_synt_N"/>
    <property type="match status" value="1"/>
</dbReference>
<dbReference type="STRING" id="105231.A0A1Y1HU40"/>
<dbReference type="NCBIfam" id="TIGR00456">
    <property type="entry name" value="argS"/>
    <property type="match status" value="1"/>
</dbReference>
<dbReference type="Pfam" id="PF00750">
    <property type="entry name" value="tRNA-synt_1d"/>
    <property type="match status" value="1"/>
</dbReference>
<comment type="similarity">
    <text evidence="1 10">Belongs to the class-I aminoacyl-tRNA synthetase family.</text>
</comment>
<evidence type="ECO:0000256" key="1">
    <source>
        <dbReference type="ARBA" id="ARBA00005594"/>
    </source>
</evidence>
<dbReference type="Gene3D" id="3.40.50.620">
    <property type="entry name" value="HUPs"/>
    <property type="match status" value="1"/>
</dbReference>
<evidence type="ECO:0000256" key="3">
    <source>
        <dbReference type="ARBA" id="ARBA00022598"/>
    </source>
</evidence>
<dbReference type="InterPro" id="IPR005148">
    <property type="entry name" value="Arg-tRNA-synth_N"/>
</dbReference>
<feature type="domain" description="Arginyl tRNA synthetase N-terminal" evidence="12">
    <location>
        <begin position="112"/>
        <end position="199"/>
    </location>
</feature>
<dbReference type="GO" id="GO:0009791">
    <property type="term" value="P:post-embryonic development"/>
    <property type="evidence" value="ECO:0007669"/>
    <property type="project" value="UniProtKB-ARBA"/>
</dbReference>
<evidence type="ECO:0000256" key="10">
    <source>
        <dbReference type="RuleBase" id="RU363038"/>
    </source>
</evidence>
<keyword evidence="7 10" id="KW-0030">Aminoacyl-tRNA synthetase</keyword>
<evidence type="ECO:0000259" key="11">
    <source>
        <dbReference type="SMART" id="SM00836"/>
    </source>
</evidence>
<evidence type="ECO:0000256" key="6">
    <source>
        <dbReference type="ARBA" id="ARBA00022917"/>
    </source>
</evidence>
<keyword evidence="14" id="KW-1185">Reference proteome</keyword>